<dbReference type="InterPro" id="IPR058922">
    <property type="entry name" value="WHD_DRP"/>
</dbReference>
<feature type="domain" description="Disease resistance protein winged helix" evidence="9">
    <location>
        <begin position="433"/>
        <end position="504"/>
    </location>
</feature>
<dbReference type="GO" id="GO:0002758">
    <property type="term" value="P:innate immune response-activating signaling pathway"/>
    <property type="evidence" value="ECO:0007669"/>
    <property type="project" value="UniProtKB-ARBA"/>
</dbReference>
<evidence type="ECO:0000259" key="7">
    <source>
        <dbReference type="Pfam" id="PF00931"/>
    </source>
</evidence>
<gene>
    <name evidence="11" type="ORF">URODEC1_LOCUS100921</name>
</gene>
<evidence type="ECO:0000256" key="6">
    <source>
        <dbReference type="ARBA" id="ARBA00023054"/>
    </source>
</evidence>
<dbReference type="SUPFAM" id="SSF52540">
    <property type="entry name" value="P-loop containing nucleoside triphosphate hydrolases"/>
    <property type="match status" value="1"/>
</dbReference>
<dbReference type="InterPro" id="IPR038005">
    <property type="entry name" value="RX-like_CC"/>
</dbReference>
<protein>
    <submittedName>
        <fullName evidence="11">Uncharacterized protein</fullName>
    </submittedName>
</protein>
<dbReference type="Gene3D" id="3.40.50.300">
    <property type="entry name" value="P-loop containing nucleotide triphosphate hydrolases"/>
    <property type="match status" value="1"/>
</dbReference>
<dbReference type="InterPro" id="IPR055414">
    <property type="entry name" value="LRR_R13L4/SHOC2-like"/>
</dbReference>
<comment type="similarity">
    <text evidence="1">Belongs to the disease resistance NB-LRR family.</text>
</comment>
<dbReference type="Pfam" id="PF23598">
    <property type="entry name" value="LRR_14"/>
    <property type="match status" value="1"/>
</dbReference>
<reference evidence="11 12" key="2">
    <citation type="submission" date="2024-10" db="EMBL/GenBank/DDBJ databases">
        <authorList>
            <person name="Ryan C."/>
        </authorList>
    </citation>
    <scope>NUCLEOTIDE SEQUENCE [LARGE SCALE GENOMIC DNA]</scope>
</reference>
<dbReference type="AlphaFoldDB" id="A0ABC9F2Q0"/>
<keyword evidence="4" id="KW-0547">Nucleotide-binding</keyword>
<proteinExistence type="inferred from homology"/>
<evidence type="ECO:0000259" key="8">
    <source>
        <dbReference type="Pfam" id="PF18052"/>
    </source>
</evidence>
<dbReference type="PANTHER" id="PTHR23155:SF1107">
    <property type="entry name" value="OS08G0373000 PROTEIN"/>
    <property type="match status" value="1"/>
</dbReference>
<dbReference type="SUPFAM" id="SSF52058">
    <property type="entry name" value="L domain-like"/>
    <property type="match status" value="1"/>
</dbReference>
<evidence type="ECO:0000259" key="9">
    <source>
        <dbReference type="Pfam" id="PF23559"/>
    </source>
</evidence>
<keyword evidence="2" id="KW-0433">Leucine-rich repeat</keyword>
<dbReference type="Pfam" id="PF23559">
    <property type="entry name" value="WHD_DRP"/>
    <property type="match status" value="1"/>
</dbReference>
<keyword evidence="3" id="KW-0677">Repeat</keyword>
<dbReference type="GO" id="GO:0009626">
    <property type="term" value="P:plant-type hypersensitive response"/>
    <property type="evidence" value="ECO:0007669"/>
    <property type="project" value="UniProtKB-ARBA"/>
</dbReference>
<dbReference type="Pfam" id="PF18052">
    <property type="entry name" value="Rx_N"/>
    <property type="match status" value="1"/>
</dbReference>
<dbReference type="InterPro" id="IPR042197">
    <property type="entry name" value="Apaf_helical"/>
</dbReference>
<evidence type="ECO:0000256" key="2">
    <source>
        <dbReference type="ARBA" id="ARBA00022614"/>
    </source>
</evidence>
<evidence type="ECO:0000259" key="10">
    <source>
        <dbReference type="Pfam" id="PF23598"/>
    </source>
</evidence>
<dbReference type="FunFam" id="1.10.10.10:FF:000322">
    <property type="entry name" value="Probable disease resistance protein At1g63360"/>
    <property type="match status" value="1"/>
</dbReference>
<dbReference type="Gene3D" id="1.20.5.4130">
    <property type="match status" value="1"/>
</dbReference>
<feature type="domain" description="Disease resistance R13L4/SHOC-2-like LRR" evidence="10">
    <location>
        <begin position="553"/>
        <end position="894"/>
    </location>
</feature>
<dbReference type="PRINTS" id="PR00364">
    <property type="entry name" value="DISEASERSIST"/>
</dbReference>
<dbReference type="Gene3D" id="1.10.8.430">
    <property type="entry name" value="Helical domain of apoptotic protease-activating factors"/>
    <property type="match status" value="1"/>
</dbReference>
<dbReference type="InterPro" id="IPR036388">
    <property type="entry name" value="WH-like_DNA-bd_sf"/>
</dbReference>
<organism evidence="11 12">
    <name type="scientific">Urochloa decumbens</name>
    <dbReference type="NCBI Taxonomy" id="240449"/>
    <lineage>
        <taxon>Eukaryota</taxon>
        <taxon>Viridiplantae</taxon>
        <taxon>Streptophyta</taxon>
        <taxon>Embryophyta</taxon>
        <taxon>Tracheophyta</taxon>
        <taxon>Spermatophyta</taxon>
        <taxon>Magnoliopsida</taxon>
        <taxon>Liliopsida</taxon>
        <taxon>Poales</taxon>
        <taxon>Poaceae</taxon>
        <taxon>PACMAD clade</taxon>
        <taxon>Panicoideae</taxon>
        <taxon>Panicodae</taxon>
        <taxon>Paniceae</taxon>
        <taxon>Melinidinae</taxon>
        <taxon>Urochloa</taxon>
    </lineage>
</organism>
<evidence type="ECO:0000256" key="4">
    <source>
        <dbReference type="ARBA" id="ARBA00022741"/>
    </source>
</evidence>
<dbReference type="InterPro" id="IPR002182">
    <property type="entry name" value="NB-ARC"/>
</dbReference>
<reference evidence="12" key="1">
    <citation type="submission" date="2024-06" db="EMBL/GenBank/DDBJ databases">
        <authorList>
            <person name="Ryan C."/>
        </authorList>
    </citation>
    <scope>NUCLEOTIDE SEQUENCE [LARGE SCALE GENOMIC DNA]</scope>
</reference>
<keyword evidence="6" id="KW-0175">Coiled coil</keyword>
<keyword evidence="5" id="KW-0611">Plant defense</keyword>
<dbReference type="InterPro" id="IPR032675">
    <property type="entry name" value="LRR_dom_sf"/>
</dbReference>
<dbReference type="InterPro" id="IPR044974">
    <property type="entry name" value="Disease_R_plants"/>
</dbReference>
<dbReference type="InterPro" id="IPR027417">
    <property type="entry name" value="P-loop_NTPase"/>
</dbReference>
<evidence type="ECO:0000313" key="11">
    <source>
        <dbReference type="EMBL" id="CAL5067302.1"/>
    </source>
</evidence>
<accession>A0ABC9F2Q0</accession>
<dbReference type="Pfam" id="PF00931">
    <property type="entry name" value="NB-ARC"/>
    <property type="match status" value="1"/>
</dbReference>
<dbReference type="CDD" id="cd14798">
    <property type="entry name" value="RX-CC_like"/>
    <property type="match status" value="1"/>
</dbReference>
<dbReference type="Gene3D" id="1.10.10.10">
    <property type="entry name" value="Winged helix-like DNA-binding domain superfamily/Winged helix DNA-binding domain"/>
    <property type="match status" value="1"/>
</dbReference>
<keyword evidence="12" id="KW-1185">Reference proteome</keyword>
<dbReference type="PANTHER" id="PTHR23155">
    <property type="entry name" value="DISEASE RESISTANCE PROTEIN RP"/>
    <property type="match status" value="1"/>
</dbReference>
<name>A0ABC9F2Q0_9POAL</name>
<evidence type="ECO:0000313" key="12">
    <source>
        <dbReference type="Proteomes" id="UP001497457"/>
    </source>
</evidence>
<dbReference type="Proteomes" id="UP001497457">
    <property type="component" value="Chromosome 5rd"/>
</dbReference>
<dbReference type="Gene3D" id="3.80.10.10">
    <property type="entry name" value="Ribonuclease Inhibitor"/>
    <property type="match status" value="1"/>
</dbReference>
<sequence>MDGFVMSAATGALKPVLTKLASMVSNEYNHFKGARSKIEFLTKELTSMHAFLLRMSEEENPDVQDKIWMEEVREISYDIEDSLDKFIYGVDGSYSNSNGFIDKCKSLLAKIKNHHGIARMFDDLKAQVKEVGDRNARYKIPKTITTTSNVTVDHRSLAIFEDASKIVGLDEQKYELIKLLTSEDECVSSQQPKVVSIVGYGGIGKTTLAYQVYEELKKQFECRAFVSASRTPDTTKIFRTIMSEVSNKPYSDTEAGDIQQLVRGINNFLKGKRYLIVIDDVWKTETCDVIKYALFRTGKNSRIITTTRIHDVAKACCASDSDRIYKIRPLGHPDSEILFFKRIFGSQDQCPEHLTEVSNMILEKCDGLPLSIISISGLLANKPQTREHWEQVYNSIGCGIGKNPNVQIMMQILSLSYFDLQYHLKTCLLYLSVFPEDSVINKSRLIRRWIAEGFIQEEKGHTLYELGERCFNELINRSLIQARYINIYGEVRACQIHDMILDFISSKSEEENFVTVLNKGYQMLRPHSKIRRLSLHANSQEHVSKLTELNVSHVRSLAAFNYPAELPSLSEFNFLRVLDLQGCMQLKGHHLLYIGNLFQLKYLGLCETGVCELPEQIMKLQCLETLNLKWLDIKELPSSFINLRRLVHFVVDEGVKLPDGIGNMTAVEDMEYVSVFKQSIDFTRQLGQLINLRRLCLYLHSYHLRDFITGESRNEYMYNIVSSLSQLDHLHSLSIDTHPDGAEELSLDSGGRGPHALQKLEIMGGFISKVPDWVGSLINLQMLTLHTQEFEVEDIMVLGRLPTLVFVQLVAPESFEGRRVTIKGADGFQCLKHFDFRCAIPVTFEVGAMPKLEKLTLMFSALETTILLSSNVDFPFGIEHLSSLVTIDCMAHLNRTAMKAWFVDKSTQIVDMNRVVADTMDVVEAAALDPMTSMESAIESSVRSHPKYPRLNLRRTTVWKAESSTMYISCHERSCKFPTRISCSCSNDGQRI</sequence>
<feature type="domain" description="NB-ARC" evidence="7">
    <location>
        <begin position="188"/>
        <end position="339"/>
    </location>
</feature>
<dbReference type="EMBL" id="OZ075115">
    <property type="protein sequence ID" value="CAL5067302.1"/>
    <property type="molecule type" value="Genomic_DNA"/>
</dbReference>
<evidence type="ECO:0000256" key="5">
    <source>
        <dbReference type="ARBA" id="ARBA00022821"/>
    </source>
</evidence>
<evidence type="ECO:0000256" key="1">
    <source>
        <dbReference type="ARBA" id="ARBA00008894"/>
    </source>
</evidence>
<dbReference type="InterPro" id="IPR041118">
    <property type="entry name" value="Rx_N"/>
</dbReference>
<dbReference type="GO" id="GO:0042742">
    <property type="term" value="P:defense response to bacterium"/>
    <property type="evidence" value="ECO:0007669"/>
    <property type="project" value="UniProtKB-ARBA"/>
</dbReference>
<dbReference type="GO" id="GO:0000166">
    <property type="term" value="F:nucleotide binding"/>
    <property type="evidence" value="ECO:0007669"/>
    <property type="project" value="UniProtKB-KW"/>
</dbReference>
<evidence type="ECO:0000256" key="3">
    <source>
        <dbReference type="ARBA" id="ARBA00022737"/>
    </source>
</evidence>
<feature type="domain" description="Disease resistance N-terminal" evidence="8">
    <location>
        <begin position="12"/>
        <end position="93"/>
    </location>
</feature>
<dbReference type="FunFam" id="3.40.50.300:FF:001091">
    <property type="entry name" value="Probable disease resistance protein At1g61300"/>
    <property type="match status" value="1"/>
</dbReference>